<feature type="compositionally biased region" description="Polar residues" evidence="2">
    <location>
        <begin position="144"/>
        <end position="155"/>
    </location>
</feature>
<feature type="compositionally biased region" description="Basic residues" evidence="2">
    <location>
        <begin position="431"/>
        <end position="448"/>
    </location>
</feature>
<evidence type="ECO:0000256" key="2">
    <source>
        <dbReference type="SAM" id="MobiDB-lite"/>
    </source>
</evidence>
<accession>A0AA39G6I9</accession>
<feature type="coiled-coil region" evidence="1">
    <location>
        <begin position="18"/>
        <end position="48"/>
    </location>
</feature>
<keyword evidence="4" id="KW-1185">Reference proteome</keyword>
<proteinExistence type="predicted"/>
<feature type="compositionally biased region" description="Basic and acidic residues" evidence="2">
    <location>
        <begin position="506"/>
        <end position="544"/>
    </location>
</feature>
<sequence length="770" mass="86839">MGNFQSIISDYDCNPMAIMSQKRNNSTIAQDKEEAQKENEMRRQLKELGMYDDGMPAEKMKEYLDIINESKNDAANTSFNFTTNSESHGEVANSSPSSSTVDTQTAQTTSLSKNDNKSTSSEALTGNINKQFQSKDNGLMDEGTLNTPKTSSVNHNVADPVGAKKNIESNLKCSPSASPNCTRNANVRRNENSQEKKTNFRSQRQSKSLDNINIVDCKTLSNDVPLTPRFVAKPRSTFPFIDKVVRVPDEVLAKNNAYLTEIANLAHSWKTQLTCNEFSWGPPIKVGTANRSLDKLTNKEEIPTDSETPTRPITRESGATCYSLRSTNKTKNIYEYDDSDEDIFDRNIQKIKPNILSNRSIDLLKQSQLKIQSSEISEEINNKSECKLVHGDDDEETIDSPSSQKKARSATPEYPEESYPRRIVPPIPSTKKSKKKLPVSSTRLKKRNATSDNSGNKSTKAPSGLNESEIEESLMTNDEDKDIENCIAPPTKRVNQSIEYLKRARKEMEEKKQKDVEETKRLAAQEAQEKKERIIKRTKEKEENSLQLAAQEKSKKEREDRYRNLMNTTRPQGSITRNYQKRIELESEGLRPRTIQYTPDETAETHETISSQNSADIDMFSDNEYETANSVQAVESSECPICRKSFPLTEIENHAANCDDFVQDNPKQNNHINLNASTSNNALQTSKHRCEVCEFVTQNSDIFKKHFATCIQSLTDEGSESAQVASSNHSSDDSVSLNPDSNLRKRRKEQPSSTTNKKKHSGPSSRKRKR</sequence>
<feature type="region of interest" description="Disordered" evidence="2">
    <location>
        <begin position="721"/>
        <end position="770"/>
    </location>
</feature>
<protein>
    <submittedName>
        <fullName evidence="3">Uncharacterized protein</fullName>
    </submittedName>
</protein>
<evidence type="ECO:0000256" key="1">
    <source>
        <dbReference type="SAM" id="Coils"/>
    </source>
</evidence>
<organism evidence="3 4">
    <name type="scientific">Microctonus hyperodae</name>
    <name type="common">Parasitoid wasp</name>
    <dbReference type="NCBI Taxonomy" id="165561"/>
    <lineage>
        <taxon>Eukaryota</taxon>
        <taxon>Metazoa</taxon>
        <taxon>Ecdysozoa</taxon>
        <taxon>Arthropoda</taxon>
        <taxon>Hexapoda</taxon>
        <taxon>Insecta</taxon>
        <taxon>Pterygota</taxon>
        <taxon>Neoptera</taxon>
        <taxon>Endopterygota</taxon>
        <taxon>Hymenoptera</taxon>
        <taxon>Apocrita</taxon>
        <taxon>Ichneumonoidea</taxon>
        <taxon>Braconidae</taxon>
        <taxon>Euphorinae</taxon>
        <taxon>Microctonus</taxon>
    </lineage>
</organism>
<feature type="compositionally biased region" description="Low complexity" evidence="2">
    <location>
        <begin position="726"/>
        <end position="736"/>
    </location>
</feature>
<evidence type="ECO:0000313" key="4">
    <source>
        <dbReference type="Proteomes" id="UP001168972"/>
    </source>
</evidence>
<evidence type="ECO:0000313" key="3">
    <source>
        <dbReference type="EMBL" id="KAK0182477.1"/>
    </source>
</evidence>
<dbReference type="AlphaFoldDB" id="A0AA39G6I9"/>
<feature type="compositionally biased region" description="Basic residues" evidence="2">
    <location>
        <begin position="756"/>
        <end position="770"/>
    </location>
</feature>
<comment type="caution">
    <text evidence="3">The sequence shown here is derived from an EMBL/GenBank/DDBJ whole genome shotgun (WGS) entry which is preliminary data.</text>
</comment>
<feature type="compositionally biased region" description="Acidic residues" evidence="2">
    <location>
        <begin position="468"/>
        <end position="482"/>
    </location>
</feature>
<dbReference type="EMBL" id="JAQQBR010000001">
    <property type="protein sequence ID" value="KAK0182477.1"/>
    <property type="molecule type" value="Genomic_DNA"/>
</dbReference>
<dbReference type="Proteomes" id="UP001168972">
    <property type="component" value="Unassembled WGS sequence"/>
</dbReference>
<feature type="region of interest" description="Disordered" evidence="2">
    <location>
        <begin position="506"/>
        <end position="560"/>
    </location>
</feature>
<feature type="compositionally biased region" description="Basic and acidic residues" evidence="2">
    <location>
        <begin position="188"/>
        <end position="198"/>
    </location>
</feature>
<reference evidence="3" key="1">
    <citation type="journal article" date="2023" name="bioRxiv">
        <title>Scaffold-level genome assemblies of two parasitoid biocontrol wasps reveal the parthenogenesis mechanism and an associated novel virus.</title>
        <authorList>
            <person name="Inwood S."/>
            <person name="Skelly J."/>
            <person name="Guhlin J."/>
            <person name="Harrop T."/>
            <person name="Goldson S."/>
            <person name="Dearden P."/>
        </authorList>
    </citation>
    <scope>NUCLEOTIDE SEQUENCE</scope>
    <source>
        <strain evidence="3">Lincoln</strain>
        <tissue evidence="3">Whole body</tissue>
    </source>
</reference>
<feature type="region of interest" description="Disordered" evidence="2">
    <location>
        <begin position="77"/>
        <end position="205"/>
    </location>
</feature>
<keyword evidence="1" id="KW-0175">Coiled coil</keyword>
<dbReference type="CDD" id="cd22249">
    <property type="entry name" value="UDM1_RNF168_RNF169-like"/>
    <property type="match status" value="1"/>
</dbReference>
<name>A0AA39G6I9_MICHY</name>
<feature type="compositionally biased region" description="Polar residues" evidence="2">
    <location>
        <begin position="77"/>
        <end position="136"/>
    </location>
</feature>
<feature type="compositionally biased region" description="Polar residues" evidence="2">
    <location>
        <begin position="168"/>
        <end position="187"/>
    </location>
</feature>
<reference evidence="3" key="2">
    <citation type="submission" date="2023-03" db="EMBL/GenBank/DDBJ databases">
        <authorList>
            <person name="Inwood S.N."/>
            <person name="Skelly J.G."/>
            <person name="Guhlin J."/>
            <person name="Harrop T.W.R."/>
            <person name="Goldson S.G."/>
            <person name="Dearden P.K."/>
        </authorList>
    </citation>
    <scope>NUCLEOTIDE SEQUENCE</scope>
    <source>
        <strain evidence="3">Lincoln</strain>
        <tissue evidence="3">Whole body</tissue>
    </source>
</reference>
<feature type="compositionally biased region" description="Basic and acidic residues" evidence="2">
    <location>
        <begin position="380"/>
        <end position="391"/>
    </location>
</feature>
<feature type="compositionally biased region" description="Polar residues" evidence="2">
    <location>
        <begin position="450"/>
        <end position="461"/>
    </location>
</feature>
<gene>
    <name evidence="3" type="ORF">PV327_000617</name>
</gene>
<feature type="region of interest" description="Disordered" evidence="2">
    <location>
        <begin position="379"/>
        <end position="490"/>
    </location>
</feature>